<dbReference type="STRING" id="1314790.A0A1Y1YRV9"/>
<comment type="caution">
    <text evidence="2">The sequence shown here is derived from an EMBL/GenBank/DDBJ whole genome shotgun (WGS) entry which is preliminary data.</text>
</comment>
<sequence>MPKASFISIASVDSMQMIYLSDGCKDVLGFSGQQWVGKNAENWFHPEDRRGLYMIIKTCVELQKIATLVYFRVLSAKGYVLIEASFNYCYDIIVSSNRLLREADYPELFGTIPYQIVEFTTFSVKDRTCLAEDIITIWNTQSIHVLGAPNAFSTSKELHQALSKTTSKTPNSPPEVRVCIIVDHNLEGYPIVFCSRLSTDMLGSSPEELKHTSLFEHVHYEDLNEVREELKSVIYEESVGNKIEFTWTTPTFQHIELQAVITHTDDGLIFILRVVDQKEFFLPICEAFQ</sequence>
<dbReference type="InterPro" id="IPR013655">
    <property type="entry name" value="PAS_fold_3"/>
</dbReference>
<evidence type="ECO:0000313" key="2">
    <source>
        <dbReference type="EMBL" id="ORY00768.1"/>
    </source>
</evidence>
<protein>
    <recommendedName>
        <fullName evidence="1">PAS domain-containing protein</fullName>
    </recommendedName>
</protein>
<reference evidence="2 3" key="1">
    <citation type="submission" date="2016-07" db="EMBL/GenBank/DDBJ databases">
        <title>Pervasive Adenine N6-methylation of Active Genes in Fungi.</title>
        <authorList>
            <consortium name="DOE Joint Genome Institute"/>
            <person name="Mondo S.J."/>
            <person name="Dannebaum R.O."/>
            <person name="Kuo R.C."/>
            <person name="Labutti K."/>
            <person name="Haridas S."/>
            <person name="Kuo A."/>
            <person name="Salamov A."/>
            <person name="Ahrendt S.R."/>
            <person name="Lipzen A."/>
            <person name="Sullivan W."/>
            <person name="Andreopoulos W.B."/>
            <person name="Clum A."/>
            <person name="Lindquist E."/>
            <person name="Daum C."/>
            <person name="Ramamoorthy G.K."/>
            <person name="Gryganskyi A."/>
            <person name="Culley D."/>
            <person name="Magnuson J.K."/>
            <person name="James T.Y."/>
            <person name="O'Malley M.A."/>
            <person name="Stajich J.E."/>
            <person name="Spatafora J.W."/>
            <person name="Visel A."/>
            <person name="Grigoriev I.V."/>
        </authorList>
    </citation>
    <scope>NUCLEOTIDE SEQUENCE [LARGE SCALE GENOMIC DNA]</scope>
    <source>
        <strain evidence="2 3">CBS 931.73</strain>
    </source>
</reference>
<name>A0A1Y1YRV9_9FUNG</name>
<dbReference type="SMART" id="SM00091">
    <property type="entry name" value="PAS"/>
    <property type="match status" value="2"/>
</dbReference>
<accession>A0A1Y1YRV9</accession>
<gene>
    <name evidence="2" type="ORF">K493DRAFT_298692</name>
</gene>
<dbReference type="Proteomes" id="UP000193498">
    <property type="component" value="Unassembled WGS sequence"/>
</dbReference>
<dbReference type="AlphaFoldDB" id="A0A1Y1YRV9"/>
<dbReference type="SUPFAM" id="SSF55785">
    <property type="entry name" value="PYP-like sensor domain (PAS domain)"/>
    <property type="match status" value="2"/>
</dbReference>
<dbReference type="InterPro" id="IPR035965">
    <property type="entry name" value="PAS-like_dom_sf"/>
</dbReference>
<evidence type="ECO:0000313" key="3">
    <source>
        <dbReference type="Proteomes" id="UP000193498"/>
    </source>
</evidence>
<dbReference type="Gene3D" id="3.30.450.20">
    <property type="entry name" value="PAS domain"/>
    <property type="match status" value="2"/>
</dbReference>
<dbReference type="InParanoid" id="A0A1Y1YRV9"/>
<proteinExistence type="predicted"/>
<feature type="domain" description="PAS" evidence="1">
    <location>
        <begin position="17"/>
        <end position="63"/>
    </location>
</feature>
<keyword evidence="3" id="KW-1185">Reference proteome</keyword>
<dbReference type="PROSITE" id="PS50112">
    <property type="entry name" value="PAS"/>
    <property type="match status" value="2"/>
</dbReference>
<dbReference type="EMBL" id="MCFE01000078">
    <property type="protein sequence ID" value="ORY00768.1"/>
    <property type="molecule type" value="Genomic_DNA"/>
</dbReference>
<evidence type="ECO:0000259" key="1">
    <source>
        <dbReference type="PROSITE" id="PS50112"/>
    </source>
</evidence>
<dbReference type="CDD" id="cd00130">
    <property type="entry name" value="PAS"/>
    <property type="match status" value="2"/>
</dbReference>
<feature type="domain" description="PAS" evidence="1">
    <location>
        <begin position="185"/>
        <end position="237"/>
    </location>
</feature>
<dbReference type="InterPro" id="IPR000014">
    <property type="entry name" value="PAS"/>
</dbReference>
<organism evidence="2 3">
    <name type="scientific">Basidiobolus meristosporus CBS 931.73</name>
    <dbReference type="NCBI Taxonomy" id="1314790"/>
    <lineage>
        <taxon>Eukaryota</taxon>
        <taxon>Fungi</taxon>
        <taxon>Fungi incertae sedis</taxon>
        <taxon>Zoopagomycota</taxon>
        <taxon>Entomophthoromycotina</taxon>
        <taxon>Basidiobolomycetes</taxon>
        <taxon>Basidiobolales</taxon>
        <taxon>Basidiobolaceae</taxon>
        <taxon>Basidiobolus</taxon>
    </lineage>
</organism>
<dbReference type="Pfam" id="PF08447">
    <property type="entry name" value="PAS_3"/>
    <property type="match status" value="1"/>
</dbReference>